<sequence length="53" mass="5775">MFVSASSLACFFIACFCASKSALILASFFSLPSSIRATSSCLVFQLQRKKLFV</sequence>
<name>J9H4L4_9ZZZZ</name>
<reference evidence="1" key="1">
    <citation type="journal article" date="2012" name="PLoS ONE">
        <title>Gene sets for utilization of primary and secondary nutrition supplies in the distal gut of endangered iberian lynx.</title>
        <authorList>
            <person name="Alcaide M."/>
            <person name="Messina E."/>
            <person name="Richter M."/>
            <person name="Bargiela R."/>
            <person name="Peplies J."/>
            <person name="Huws S.A."/>
            <person name="Newbold C.J."/>
            <person name="Golyshin P.N."/>
            <person name="Simon M.A."/>
            <person name="Lopez G."/>
            <person name="Yakimov M.M."/>
            <person name="Ferrer M."/>
        </authorList>
    </citation>
    <scope>NUCLEOTIDE SEQUENCE</scope>
</reference>
<proteinExistence type="predicted"/>
<accession>J9H4L4</accession>
<protein>
    <submittedName>
        <fullName evidence="1">Membrane or secreted protein</fullName>
    </submittedName>
</protein>
<dbReference type="EMBL" id="AMCI01000545">
    <property type="protein sequence ID" value="EJX08775.1"/>
    <property type="molecule type" value="Genomic_DNA"/>
</dbReference>
<comment type="caution">
    <text evidence="1">The sequence shown here is derived from an EMBL/GenBank/DDBJ whole genome shotgun (WGS) entry which is preliminary data.</text>
</comment>
<evidence type="ECO:0000313" key="1">
    <source>
        <dbReference type="EMBL" id="EJX08775.1"/>
    </source>
</evidence>
<dbReference type="AlphaFoldDB" id="J9H4L4"/>
<organism evidence="1">
    <name type="scientific">gut metagenome</name>
    <dbReference type="NCBI Taxonomy" id="749906"/>
    <lineage>
        <taxon>unclassified sequences</taxon>
        <taxon>metagenomes</taxon>
        <taxon>organismal metagenomes</taxon>
    </lineage>
</organism>
<gene>
    <name evidence="1" type="ORF">EVA_03114</name>
</gene>